<dbReference type="EMBL" id="BJXV01000020">
    <property type="protein sequence ID" value="GEN29380.1"/>
    <property type="molecule type" value="Genomic_DNA"/>
</dbReference>
<protein>
    <recommendedName>
        <fullName evidence="4">LPS-assembly lipoprotein LptE</fullName>
    </recommendedName>
</protein>
<gene>
    <name evidence="2" type="ORF">HVA01_30260</name>
</gene>
<evidence type="ECO:0008006" key="4">
    <source>
        <dbReference type="Google" id="ProtNLM"/>
    </source>
</evidence>
<evidence type="ECO:0000256" key="1">
    <source>
        <dbReference type="SAM" id="Phobius"/>
    </source>
</evidence>
<feature type="transmembrane region" description="Helical" evidence="1">
    <location>
        <begin position="12"/>
        <end position="32"/>
    </location>
</feature>
<keyword evidence="1" id="KW-0472">Membrane</keyword>
<dbReference type="PROSITE" id="PS51318">
    <property type="entry name" value="TAT"/>
    <property type="match status" value="1"/>
</dbReference>
<keyword evidence="1" id="KW-0812">Transmembrane</keyword>
<organism evidence="2 3">
    <name type="scientific">Halovibrio variabilis</name>
    <dbReference type="NCBI Taxonomy" id="31910"/>
    <lineage>
        <taxon>Bacteria</taxon>
        <taxon>Pseudomonadati</taxon>
        <taxon>Pseudomonadota</taxon>
        <taxon>Gammaproteobacteria</taxon>
        <taxon>Oceanospirillales</taxon>
        <taxon>Halomonadaceae</taxon>
        <taxon>Halovibrio</taxon>
    </lineage>
</organism>
<proteinExistence type="predicted"/>
<dbReference type="InterPro" id="IPR006311">
    <property type="entry name" value="TAT_signal"/>
</dbReference>
<dbReference type="RefSeq" id="WP_146876285.1">
    <property type="nucleotide sequence ID" value="NZ_BJXV01000020.1"/>
</dbReference>
<name>A0A511US11_9GAMM</name>
<dbReference type="OrthoDB" id="6182244at2"/>
<reference evidence="2 3" key="1">
    <citation type="submission" date="2019-07" db="EMBL/GenBank/DDBJ databases">
        <title>Whole genome shotgun sequence of Halomonas variabilis NBRC 102410.</title>
        <authorList>
            <person name="Hosoyama A."/>
            <person name="Uohara A."/>
            <person name="Ohji S."/>
            <person name="Ichikawa N."/>
        </authorList>
    </citation>
    <scope>NUCLEOTIDE SEQUENCE [LARGE SCALE GENOMIC DNA]</scope>
    <source>
        <strain evidence="2 3">NBRC 102410</strain>
    </source>
</reference>
<keyword evidence="3" id="KW-1185">Reference proteome</keyword>
<comment type="caution">
    <text evidence="2">The sequence shown here is derived from an EMBL/GenBank/DDBJ whole genome shotgun (WGS) entry which is preliminary data.</text>
</comment>
<evidence type="ECO:0000313" key="2">
    <source>
        <dbReference type="EMBL" id="GEN29380.1"/>
    </source>
</evidence>
<evidence type="ECO:0000313" key="3">
    <source>
        <dbReference type="Proteomes" id="UP000321303"/>
    </source>
</evidence>
<dbReference type="Gene3D" id="3.30.160.150">
    <property type="entry name" value="Lipoprotein like domain"/>
    <property type="match status" value="1"/>
</dbReference>
<dbReference type="AlphaFoldDB" id="A0A511US11"/>
<keyword evidence="1" id="KW-1133">Transmembrane helix</keyword>
<dbReference type="Proteomes" id="UP000321303">
    <property type="component" value="Unassembled WGS sequence"/>
</dbReference>
<dbReference type="PROSITE" id="PS51257">
    <property type="entry name" value="PROKAR_LIPOPROTEIN"/>
    <property type="match status" value="1"/>
</dbReference>
<accession>A0A511US11</accession>
<sequence>MKPSHHLTRRHFLATSIAATAAVVLSGCGFHLRGQASLPTLPTLSLEGDTNSAVAQQVATRLQQLDTQVVPGAPWRVTLGTPLLNERRLGGDGRASREHELTLSTTLSVQERASNAYYLNNVTIETNTRIRVSDDDLLNRETLMREAEQALSRQLSQRIIERLANVEGMQ</sequence>